<dbReference type="SUPFAM" id="SSF74653">
    <property type="entry name" value="TolA/TonB C-terminal domain"/>
    <property type="match status" value="1"/>
</dbReference>
<dbReference type="PANTHER" id="PTHR33446">
    <property type="entry name" value="PROTEIN TONB-RELATED"/>
    <property type="match status" value="1"/>
</dbReference>
<dbReference type="KEGG" id="fya:KMW28_05680"/>
<evidence type="ECO:0000313" key="12">
    <source>
        <dbReference type="EMBL" id="QWG03070.1"/>
    </source>
</evidence>
<dbReference type="InterPro" id="IPR051045">
    <property type="entry name" value="TonB-dependent_transducer"/>
</dbReference>
<keyword evidence="4" id="KW-1003">Cell membrane</keyword>
<evidence type="ECO:0000259" key="11">
    <source>
        <dbReference type="PROSITE" id="PS52015"/>
    </source>
</evidence>
<sequence>MISILGKLGIIPVIIILVVSFLVLIQLFRFIMNKVGTDIIAGKKTGEEKRILVKKYNDVDISKYSWLFGMIGISFSMLVVLVALEFPSYEEQQLMDLGSLDFDDEEMVDIPVTQQQPPPPPKVTVPQIVQVPDEEEIEDEIEIDLPEEFDDEAVIEEAPEVEEVEEEEEAVEEIFEIVEDPAGFPGGMGKFYKWVGKNMKYPSQAKRMGVEGKVYVQFVVDKDGTLTDIKVVRGIGAGCDEAAINVLKKAPKWKPGKQRGRPVKQRMVLPISFKLG</sequence>
<protein>
    <submittedName>
        <fullName evidence="12">TonB family protein</fullName>
    </submittedName>
</protein>
<evidence type="ECO:0000256" key="10">
    <source>
        <dbReference type="SAM" id="Phobius"/>
    </source>
</evidence>
<keyword evidence="13" id="KW-1185">Reference proteome</keyword>
<dbReference type="NCBIfam" id="TIGR01352">
    <property type="entry name" value="tonB_Cterm"/>
    <property type="match status" value="1"/>
</dbReference>
<accession>A0AAX1N6H9</accession>
<dbReference type="InterPro" id="IPR037682">
    <property type="entry name" value="TonB_C"/>
</dbReference>
<keyword evidence="7" id="KW-0653">Protein transport</keyword>
<evidence type="ECO:0000256" key="6">
    <source>
        <dbReference type="ARBA" id="ARBA00022692"/>
    </source>
</evidence>
<dbReference type="AlphaFoldDB" id="A0AAX1N6H9"/>
<evidence type="ECO:0000256" key="3">
    <source>
        <dbReference type="ARBA" id="ARBA00022448"/>
    </source>
</evidence>
<evidence type="ECO:0000256" key="2">
    <source>
        <dbReference type="ARBA" id="ARBA00006555"/>
    </source>
</evidence>
<feature type="transmembrane region" description="Helical" evidence="10">
    <location>
        <begin position="64"/>
        <end position="84"/>
    </location>
</feature>
<dbReference type="RefSeq" id="WP_169664226.1">
    <property type="nucleotide sequence ID" value="NZ_CP076132.1"/>
</dbReference>
<reference evidence="12 13" key="1">
    <citation type="submission" date="2021-05" db="EMBL/GenBank/DDBJ databases">
        <title>Comparative genomic studies on the polysaccharide-degrading batcterial strains of the Flammeovirga genus.</title>
        <authorList>
            <person name="Zewei F."/>
            <person name="Zheng Z."/>
            <person name="Yu L."/>
            <person name="Ruyue G."/>
            <person name="Yanhong M."/>
            <person name="Yuanyuan C."/>
            <person name="Jingyan G."/>
            <person name="Wenjun H."/>
        </authorList>
    </citation>
    <scope>NUCLEOTIDE SEQUENCE [LARGE SCALE GENOMIC DNA]</scope>
    <source>
        <strain evidence="12 13">NBRC:100898</strain>
    </source>
</reference>
<keyword evidence="9 10" id="KW-0472">Membrane</keyword>
<dbReference type="GO" id="GO:0055085">
    <property type="term" value="P:transmembrane transport"/>
    <property type="evidence" value="ECO:0007669"/>
    <property type="project" value="InterPro"/>
</dbReference>
<dbReference type="GO" id="GO:0015891">
    <property type="term" value="P:siderophore transport"/>
    <property type="evidence" value="ECO:0007669"/>
    <property type="project" value="InterPro"/>
</dbReference>
<dbReference type="EMBL" id="CP076132">
    <property type="protein sequence ID" value="QWG03070.1"/>
    <property type="molecule type" value="Genomic_DNA"/>
</dbReference>
<dbReference type="PRINTS" id="PR01374">
    <property type="entry name" value="TONBPROTEIN"/>
</dbReference>
<evidence type="ECO:0000256" key="4">
    <source>
        <dbReference type="ARBA" id="ARBA00022475"/>
    </source>
</evidence>
<gene>
    <name evidence="12" type="ORF">KMW28_05680</name>
</gene>
<keyword evidence="3" id="KW-0813">Transport</keyword>
<dbReference type="PANTHER" id="PTHR33446:SF2">
    <property type="entry name" value="PROTEIN TONB"/>
    <property type="match status" value="1"/>
</dbReference>
<dbReference type="Proteomes" id="UP000678679">
    <property type="component" value="Chromosome 1"/>
</dbReference>
<feature type="transmembrane region" description="Helical" evidence="10">
    <location>
        <begin position="6"/>
        <end position="25"/>
    </location>
</feature>
<evidence type="ECO:0000313" key="13">
    <source>
        <dbReference type="Proteomes" id="UP000678679"/>
    </source>
</evidence>
<dbReference type="Gene3D" id="3.30.1150.10">
    <property type="match status" value="1"/>
</dbReference>
<dbReference type="InterPro" id="IPR003538">
    <property type="entry name" value="TonB"/>
</dbReference>
<organism evidence="12 13">
    <name type="scientific">Flammeovirga yaeyamensis</name>
    <dbReference type="NCBI Taxonomy" id="367791"/>
    <lineage>
        <taxon>Bacteria</taxon>
        <taxon>Pseudomonadati</taxon>
        <taxon>Bacteroidota</taxon>
        <taxon>Cytophagia</taxon>
        <taxon>Cytophagales</taxon>
        <taxon>Flammeovirgaceae</taxon>
        <taxon>Flammeovirga</taxon>
    </lineage>
</organism>
<dbReference type="InterPro" id="IPR006260">
    <property type="entry name" value="TonB/TolA_C"/>
</dbReference>
<evidence type="ECO:0000256" key="1">
    <source>
        <dbReference type="ARBA" id="ARBA00004383"/>
    </source>
</evidence>
<keyword evidence="6 10" id="KW-0812">Transmembrane</keyword>
<feature type="domain" description="TonB C-terminal" evidence="11">
    <location>
        <begin position="186"/>
        <end position="276"/>
    </location>
</feature>
<evidence type="ECO:0000256" key="7">
    <source>
        <dbReference type="ARBA" id="ARBA00022927"/>
    </source>
</evidence>
<dbReference type="GO" id="GO:0015031">
    <property type="term" value="P:protein transport"/>
    <property type="evidence" value="ECO:0007669"/>
    <property type="project" value="UniProtKB-KW"/>
</dbReference>
<dbReference type="Pfam" id="PF03544">
    <property type="entry name" value="TonB_C"/>
    <property type="match status" value="1"/>
</dbReference>
<dbReference type="GO" id="GO:0031992">
    <property type="term" value="F:energy transducer activity"/>
    <property type="evidence" value="ECO:0007669"/>
    <property type="project" value="InterPro"/>
</dbReference>
<keyword evidence="8 10" id="KW-1133">Transmembrane helix</keyword>
<evidence type="ECO:0000256" key="5">
    <source>
        <dbReference type="ARBA" id="ARBA00022519"/>
    </source>
</evidence>
<dbReference type="PROSITE" id="PS52015">
    <property type="entry name" value="TONB_CTD"/>
    <property type="match status" value="1"/>
</dbReference>
<dbReference type="GO" id="GO:0098797">
    <property type="term" value="C:plasma membrane protein complex"/>
    <property type="evidence" value="ECO:0007669"/>
    <property type="project" value="TreeGrafter"/>
</dbReference>
<name>A0AAX1N6H9_9BACT</name>
<evidence type="ECO:0000256" key="9">
    <source>
        <dbReference type="ARBA" id="ARBA00023136"/>
    </source>
</evidence>
<dbReference type="GO" id="GO:0030288">
    <property type="term" value="C:outer membrane-bounded periplasmic space"/>
    <property type="evidence" value="ECO:0007669"/>
    <property type="project" value="InterPro"/>
</dbReference>
<keyword evidence="5" id="KW-0997">Cell inner membrane</keyword>
<evidence type="ECO:0000256" key="8">
    <source>
        <dbReference type="ARBA" id="ARBA00022989"/>
    </source>
</evidence>
<comment type="subcellular location">
    <subcellularLocation>
        <location evidence="1">Cell inner membrane</location>
        <topology evidence="1">Single-pass membrane protein</topology>
        <orientation evidence="1">Periplasmic side</orientation>
    </subcellularLocation>
</comment>
<proteinExistence type="inferred from homology"/>
<comment type="similarity">
    <text evidence="2">Belongs to the TonB family.</text>
</comment>